<reference evidence="1 2" key="1">
    <citation type="submission" date="2018-10" db="EMBL/GenBank/DDBJ databases">
        <title>Genomic Encyclopedia of Archaeal and Bacterial Type Strains, Phase II (KMG-II): from individual species to whole genera.</title>
        <authorList>
            <person name="Goeker M."/>
        </authorList>
    </citation>
    <scope>NUCLEOTIDE SEQUENCE [LARGE SCALE GENOMIC DNA]</scope>
    <source>
        <strain evidence="1 2">DSM 15094</strain>
    </source>
</reference>
<keyword evidence="2" id="KW-1185">Reference proteome</keyword>
<sequence>MKQLLTLLLTISTSFLFSQKKYEFDYLIEFKQTYYKNSKSENTISGFYLTNSKKNNYVALVTSLDSTNYKMHFKDENGLSFNVNFKKSDLEKAEFINVNCYYVSNYNNPYKVRIEEYDFFNLNDTIIDETEYSRYKLTSTIPRREKKKKLGTEFYIIDNNTKFHLPLLYFSTAYEEWKSKKNIPNGIFKERHLVDYYGKLFIREKTIGYRKINKTIIIDEECDYTRNK</sequence>
<organism evidence="1 2">
    <name type="scientific">Flavobacterium limicola</name>
    <dbReference type="NCBI Taxonomy" id="180441"/>
    <lineage>
        <taxon>Bacteria</taxon>
        <taxon>Pseudomonadati</taxon>
        <taxon>Bacteroidota</taxon>
        <taxon>Flavobacteriia</taxon>
        <taxon>Flavobacteriales</taxon>
        <taxon>Flavobacteriaceae</taxon>
        <taxon>Flavobacterium</taxon>
    </lineage>
</organism>
<dbReference type="EMBL" id="RBXA01000003">
    <property type="protein sequence ID" value="RKS92492.1"/>
    <property type="molecule type" value="Genomic_DNA"/>
</dbReference>
<accession>A0A495RY49</accession>
<protein>
    <recommendedName>
        <fullName evidence="3">GLPGLI family protein</fullName>
    </recommendedName>
</protein>
<dbReference type="Proteomes" id="UP000280091">
    <property type="component" value="Unassembled WGS sequence"/>
</dbReference>
<comment type="caution">
    <text evidence="1">The sequence shown here is derived from an EMBL/GenBank/DDBJ whole genome shotgun (WGS) entry which is preliminary data.</text>
</comment>
<dbReference type="AlphaFoldDB" id="A0A495RY49"/>
<evidence type="ECO:0000313" key="2">
    <source>
        <dbReference type="Proteomes" id="UP000280091"/>
    </source>
</evidence>
<evidence type="ECO:0000313" key="1">
    <source>
        <dbReference type="EMBL" id="RKS92492.1"/>
    </source>
</evidence>
<evidence type="ECO:0008006" key="3">
    <source>
        <dbReference type="Google" id="ProtNLM"/>
    </source>
</evidence>
<gene>
    <name evidence="1" type="ORF">BC952_2392</name>
</gene>
<name>A0A495RY49_9FLAO</name>
<proteinExistence type="predicted"/>